<name>A0A1A9BA71_9ACTN</name>
<keyword evidence="2" id="KW-1185">Reference proteome</keyword>
<proteinExistence type="predicted"/>
<dbReference type="EMBL" id="FLRH01000003">
    <property type="protein sequence ID" value="SBT65797.1"/>
    <property type="molecule type" value="Genomic_DNA"/>
</dbReference>
<organism evidence="1 2">
    <name type="scientific">Micromonospora sediminicola</name>
    <dbReference type="NCBI Taxonomy" id="946078"/>
    <lineage>
        <taxon>Bacteria</taxon>
        <taxon>Bacillati</taxon>
        <taxon>Actinomycetota</taxon>
        <taxon>Actinomycetes</taxon>
        <taxon>Micromonosporales</taxon>
        <taxon>Micromonosporaceae</taxon>
        <taxon>Micromonospora</taxon>
    </lineage>
</organism>
<evidence type="ECO:0000313" key="1">
    <source>
        <dbReference type="EMBL" id="SBT65797.1"/>
    </source>
</evidence>
<protein>
    <recommendedName>
        <fullName evidence="3">PRC-barrel domain-containing protein</fullName>
    </recommendedName>
</protein>
<accession>A0A1A9BA71</accession>
<reference evidence="2" key="1">
    <citation type="submission" date="2016-06" db="EMBL/GenBank/DDBJ databases">
        <authorList>
            <person name="Varghese N."/>
            <person name="Submissions Spin"/>
        </authorList>
    </citation>
    <scope>NUCLEOTIDE SEQUENCE [LARGE SCALE GENOMIC DNA]</scope>
    <source>
        <strain evidence="2">DSM 45794</strain>
    </source>
</reference>
<sequence length="96" mass="10815">MASDQDTLRASDLLGRNIIDGSGRPRGHIVDIVADGHERGHLEVTAVLATAGPWGRLLGYERDEVRGPWIIEVLARRVLRRHVKRVPWSQVRFAED</sequence>
<dbReference type="Proteomes" id="UP000199558">
    <property type="component" value="Unassembled WGS sequence"/>
</dbReference>
<dbReference type="AlphaFoldDB" id="A0A1A9BA71"/>
<dbReference type="OrthoDB" id="3430164at2"/>
<dbReference type="RefSeq" id="WP_091573688.1">
    <property type="nucleotide sequence ID" value="NZ_FLRH01000003.1"/>
</dbReference>
<evidence type="ECO:0000313" key="2">
    <source>
        <dbReference type="Proteomes" id="UP000199558"/>
    </source>
</evidence>
<evidence type="ECO:0008006" key="3">
    <source>
        <dbReference type="Google" id="ProtNLM"/>
    </source>
</evidence>
<dbReference type="STRING" id="946078.GA0070622_2809"/>
<gene>
    <name evidence="1" type="ORF">GA0070622_2809</name>
</gene>